<reference evidence="1 2" key="1">
    <citation type="journal article" date="2019" name="Commun. Biol.">
        <title>The bagworm genome reveals a unique fibroin gene that provides high tensile strength.</title>
        <authorList>
            <person name="Kono N."/>
            <person name="Nakamura H."/>
            <person name="Ohtoshi R."/>
            <person name="Tomita M."/>
            <person name="Numata K."/>
            <person name="Arakawa K."/>
        </authorList>
    </citation>
    <scope>NUCLEOTIDE SEQUENCE [LARGE SCALE GENOMIC DNA]</scope>
</reference>
<protein>
    <submittedName>
        <fullName evidence="1">Uncharacterized protein</fullName>
    </submittedName>
</protein>
<evidence type="ECO:0000313" key="2">
    <source>
        <dbReference type="Proteomes" id="UP000299102"/>
    </source>
</evidence>
<comment type="caution">
    <text evidence="1">The sequence shown here is derived from an EMBL/GenBank/DDBJ whole genome shotgun (WGS) entry which is preliminary data.</text>
</comment>
<sequence>MDSHCTEPPKPSPFSTKRTHRYLREFREFKGGSFCKAQGEGGVDVQMNRRRQTARAQHLHEHERLDPDALIRARLSDTPRIIEVLRGISASLPSSRRLKGLGIDISLTVAAPPVAARLRPAAYRY</sequence>
<dbReference type="Proteomes" id="UP000299102">
    <property type="component" value="Unassembled WGS sequence"/>
</dbReference>
<dbReference type="AlphaFoldDB" id="A0A4C1Y8U0"/>
<gene>
    <name evidence="1" type="ORF">EVAR_88332_1</name>
</gene>
<keyword evidence="2" id="KW-1185">Reference proteome</keyword>
<proteinExistence type="predicted"/>
<dbReference type="EMBL" id="BGZK01001143">
    <property type="protein sequence ID" value="GBP72376.1"/>
    <property type="molecule type" value="Genomic_DNA"/>
</dbReference>
<name>A0A4C1Y8U0_EUMVA</name>
<organism evidence="1 2">
    <name type="scientific">Eumeta variegata</name>
    <name type="common">Bagworm moth</name>
    <name type="synonym">Eumeta japonica</name>
    <dbReference type="NCBI Taxonomy" id="151549"/>
    <lineage>
        <taxon>Eukaryota</taxon>
        <taxon>Metazoa</taxon>
        <taxon>Ecdysozoa</taxon>
        <taxon>Arthropoda</taxon>
        <taxon>Hexapoda</taxon>
        <taxon>Insecta</taxon>
        <taxon>Pterygota</taxon>
        <taxon>Neoptera</taxon>
        <taxon>Endopterygota</taxon>
        <taxon>Lepidoptera</taxon>
        <taxon>Glossata</taxon>
        <taxon>Ditrysia</taxon>
        <taxon>Tineoidea</taxon>
        <taxon>Psychidae</taxon>
        <taxon>Oiketicinae</taxon>
        <taxon>Eumeta</taxon>
    </lineage>
</organism>
<accession>A0A4C1Y8U0</accession>
<evidence type="ECO:0000313" key="1">
    <source>
        <dbReference type="EMBL" id="GBP72376.1"/>
    </source>
</evidence>